<dbReference type="InterPro" id="IPR011991">
    <property type="entry name" value="ArsR-like_HTH"/>
</dbReference>
<accession>A0A7I7X8B7</accession>
<dbReference type="SMART" id="SM00418">
    <property type="entry name" value="HTH_ARSR"/>
    <property type="match status" value="1"/>
</dbReference>
<dbReference type="EMBL" id="AP022609">
    <property type="protein sequence ID" value="BBZ25153.1"/>
    <property type="molecule type" value="Genomic_DNA"/>
</dbReference>
<organism evidence="5 6">
    <name type="scientific">Mycolicibacter hiberniae</name>
    <dbReference type="NCBI Taxonomy" id="29314"/>
    <lineage>
        <taxon>Bacteria</taxon>
        <taxon>Bacillati</taxon>
        <taxon>Actinomycetota</taxon>
        <taxon>Actinomycetes</taxon>
        <taxon>Mycobacteriales</taxon>
        <taxon>Mycobacteriaceae</taxon>
        <taxon>Mycolicibacter</taxon>
    </lineage>
</organism>
<reference evidence="5 6" key="1">
    <citation type="journal article" date="2019" name="Emerg. Microbes Infect.">
        <title>Comprehensive subspecies identification of 175 nontuberculous mycobacteria species based on 7547 genomic profiles.</title>
        <authorList>
            <person name="Matsumoto Y."/>
            <person name="Kinjo T."/>
            <person name="Motooka D."/>
            <person name="Nabeya D."/>
            <person name="Jung N."/>
            <person name="Uechi K."/>
            <person name="Horii T."/>
            <person name="Iida T."/>
            <person name="Fujita J."/>
            <person name="Nakamura S."/>
        </authorList>
    </citation>
    <scope>NUCLEOTIDE SEQUENCE [LARGE SCALE GENOMIC DNA]</scope>
    <source>
        <strain evidence="5 6">JCM 13571</strain>
    </source>
</reference>
<evidence type="ECO:0000256" key="1">
    <source>
        <dbReference type="ARBA" id="ARBA00023015"/>
    </source>
</evidence>
<protein>
    <submittedName>
        <fullName evidence="5">Transcriptional regulator</fullName>
    </submittedName>
</protein>
<dbReference type="CDD" id="cd00090">
    <property type="entry name" value="HTH_ARSR"/>
    <property type="match status" value="1"/>
</dbReference>
<keyword evidence="6" id="KW-1185">Reference proteome</keyword>
<evidence type="ECO:0000256" key="3">
    <source>
        <dbReference type="ARBA" id="ARBA00023163"/>
    </source>
</evidence>
<dbReference type="AlphaFoldDB" id="A0A7I7X8B7"/>
<dbReference type="SUPFAM" id="SSF46785">
    <property type="entry name" value="Winged helix' DNA-binding domain"/>
    <property type="match status" value="1"/>
</dbReference>
<dbReference type="PROSITE" id="PS50987">
    <property type="entry name" value="HTH_ARSR_2"/>
    <property type="match status" value="1"/>
</dbReference>
<keyword evidence="3" id="KW-0804">Transcription</keyword>
<keyword evidence="2" id="KW-0238">DNA-binding</keyword>
<dbReference type="Pfam" id="PF01022">
    <property type="entry name" value="HTH_5"/>
    <property type="match status" value="1"/>
</dbReference>
<name>A0A7I7X8B7_9MYCO</name>
<dbReference type="InterPro" id="IPR048226">
    <property type="entry name" value="Rv2640c-like"/>
</dbReference>
<evidence type="ECO:0000313" key="6">
    <source>
        <dbReference type="Proteomes" id="UP000467260"/>
    </source>
</evidence>
<gene>
    <name evidence="5" type="ORF">MHIB_35710</name>
</gene>
<dbReference type="GO" id="GO:0003677">
    <property type="term" value="F:DNA binding"/>
    <property type="evidence" value="ECO:0007669"/>
    <property type="project" value="UniProtKB-KW"/>
</dbReference>
<evidence type="ECO:0000259" key="4">
    <source>
        <dbReference type="PROSITE" id="PS50987"/>
    </source>
</evidence>
<dbReference type="InterPro" id="IPR001845">
    <property type="entry name" value="HTH_ArsR_DNA-bd_dom"/>
</dbReference>
<keyword evidence="1" id="KW-0805">Transcription regulation</keyword>
<dbReference type="PRINTS" id="PR00778">
    <property type="entry name" value="HTHARSR"/>
</dbReference>
<evidence type="ECO:0000313" key="5">
    <source>
        <dbReference type="EMBL" id="BBZ25153.1"/>
    </source>
</evidence>
<dbReference type="Gene3D" id="1.10.10.10">
    <property type="entry name" value="Winged helix-like DNA-binding domain superfamily/Winged helix DNA-binding domain"/>
    <property type="match status" value="1"/>
</dbReference>
<dbReference type="PANTHER" id="PTHR33154">
    <property type="entry name" value="TRANSCRIPTIONAL REGULATOR, ARSR FAMILY"/>
    <property type="match status" value="1"/>
</dbReference>
<evidence type="ECO:0000256" key="2">
    <source>
        <dbReference type="ARBA" id="ARBA00023125"/>
    </source>
</evidence>
<dbReference type="InterPro" id="IPR036390">
    <property type="entry name" value="WH_DNA-bd_sf"/>
</dbReference>
<sequence length="140" mass="14858">MDAAQHATFSTYVNAFWQNGSMPKALPVIDMSAPVCCAPVASGPMSDADALQIALRLKALADPVRVKIVSHLFSSTAGEEISGELAAVLGLSESTVSHHLTQLRKAGLVVSERRGMNVFHRVRPEALQALCTALDPNCCT</sequence>
<dbReference type="PANTHER" id="PTHR33154:SF18">
    <property type="entry name" value="ARSENICAL RESISTANCE OPERON REPRESSOR"/>
    <property type="match status" value="1"/>
</dbReference>
<dbReference type="GO" id="GO:0003700">
    <property type="term" value="F:DNA-binding transcription factor activity"/>
    <property type="evidence" value="ECO:0007669"/>
    <property type="project" value="InterPro"/>
</dbReference>
<dbReference type="NCBIfam" id="NF033788">
    <property type="entry name" value="HTH_metalloreg"/>
    <property type="match status" value="1"/>
</dbReference>
<dbReference type="NCBIfam" id="NF041413">
    <property type="entry name" value="ArsR_Rv2640c_fam"/>
    <property type="match status" value="1"/>
</dbReference>
<proteinExistence type="predicted"/>
<dbReference type="InterPro" id="IPR051081">
    <property type="entry name" value="HTH_MetalResp_TranReg"/>
</dbReference>
<feature type="domain" description="HTH arsR-type" evidence="4">
    <location>
        <begin position="45"/>
        <end position="140"/>
    </location>
</feature>
<dbReference type="KEGG" id="mhib:MHIB_35710"/>
<dbReference type="Proteomes" id="UP000467260">
    <property type="component" value="Chromosome"/>
</dbReference>
<dbReference type="InterPro" id="IPR036388">
    <property type="entry name" value="WH-like_DNA-bd_sf"/>
</dbReference>